<feature type="compositionally biased region" description="Polar residues" evidence="1">
    <location>
        <begin position="94"/>
        <end position="109"/>
    </location>
</feature>
<feature type="region of interest" description="Disordered" evidence="1">
    <location>
        <begin position="40"/>
        <end position="109"/>
    </location>
</feature>
<dbReference type="AlphaFoldDB" id="A0A943SS26"/>
<protein>
    <submittedName>
        <fullName evidence="3">Uncharacterized protein</fullName>
    </submittedName>
</protein>
<sequence>MSKKEIRIKIFLTVIALVGAMFLVRYIYINNHVEYRDLSEKPKQEETNKTQEESSVFSKALPKSEEEILEDSRTSKTNEGAEKPKEIVEKNETDNISLNGTEESNNNEINQKNTKDNLIIVPVRSTSSDGRIYVEHNNNIYEVSGISEKYLPIRKIPKENIDSYPVVYFDETKDIYFIYTNISEIKFLKINEKYLDQTTKTYTGKVEEFIL</sequence>
<feature type="compositionally biased region" description="Basic and acidic residues" evidence="1">
    <location>
        <begin position="40"/>
        <end position="52"/>
    </location>
</feature>
<gene>
    <name evidence="3" type="ORF">KH327_07955</name>
</gene>
<dbReference type="Proteomes" id="UP000748991">
    <property type="component" value="Unassembled WGS sequence"/>
</dbReference>
<evidence type="ECO:0000313" key="3">
    <source>
        <dbReference type="EMBL" id="MBS6535752.1"/>
    </source>
</evidence>
<comment type="caution">
    <text evidence="3">The sequence shown here is derived from an EMBL/GenBank/DDBJ whole genome shotgun (WGS) entry which is preliminary data.</text>
</comment>
<organism evidence="3 4">
    <name type="scientific">Peptoniphilus harei</name>
    <dbReference type="NCBI Taxonomy" id="54005"/>
    <lineage>
        <taxon>Bacteria</taxon>
        <taxon>Bacillati</taxon>
        <taxon>Bacillota</taxon>
        <taxon>Tissierellia</taxon>
        <taxon>Tissierellales</taxon>
        <taxon>Peptoniphilaceae</taxon>
        <taxon>Peptoniphilus</taxon>
    </lineage>
</organism>
<feature type="compositionally biased region" description="Basic and acidic residues" evidence="1">
    <location>
        <begin position="62"/>
        <end position="93"/>
    </location>
</feature>
<keyword evidence="2" id="KW-1133">Transmembrane helix</keyword>
<dbReference type="RefSeq" id="WP_278638477.1">
    <property type="nucleotide sequence ID" value="NZ_JAGZZP010000019.1"/>
</dbReference>
<evidence type="ECO:0000256" key="2">
    <source>
        <dbReference type="SAM" id="Phobius"/>
    </source>
</evidence>
<keyword evidence="2" id="KW-0812">Transmembrane</keyword>
<reference evidence="3" key="1">
    <citation type="submission" date="2021-02" db="EMBL/GenBank/DDBJ databases">
        <title>Infant gut strain persistence is associated with maternal origin, phylogeny, and functional potential including surface adhesion and iron acquisition.</title>
        <authorList>
            <person name="Lou Y.C."/>
        </authorList>
    </citation>
    <scope>NUCLEOTIDE SEQUENCE</scope>
    <source>
        <strain evidence="3">L3_060_052G1_dasL3_060_052G1_concoct_1</strain>
    </source>
</reference>
<proteinExistence type="predicted"/>
<keyword evidence="2" id="KW-0472">Membrane</keyword>
<evidence type="ECO:0000256" key="1">
    <source>
        <dbReference type="SAM" id="MobiDB-lite"/>
    </source>
</evidence>
<evidence type="ECO:0000313" key="4">
    <source>
        <dbReference type="Proteomes" id="UP000748991"/>
    </source>
</evidence>
<accession>A0A943SS26</accession>
<feature type="transmembrane region" description="Helical" evidence="2">
    <location>
        <begin position="6"/>
        <end position="28"/>
    </location>
</feature>
<name>A0A943SS26_9FIRM</name>
<dbReference type="EMBL" id="JAGZZP010000019">
    <property type="protein sequence ID" value="MBS6535752.1"/>
    <property type="molecule type" value="Genomic_DNA"/>
</dbReference>